<evidence type="ECO:0000256" key="1">
    <source>
        <dbReference type="ARBA" id="ARBA00022475"/>
    </source>
</evidence>
<accession>A9KLT9</accession>
<keyword evidence="7" id="KW-0472">Membrane</keyword>
<evidence type="ECO:0000256" key="2">
    <source>
        <dbReference type="ARBA" id="ARBA00022519"/>
    </source>
</evidence>
<organism evidence="9 10">
    <name type="scientific">Lachnoclostridium phytofermentans (strain ATCC 700394 / DSM 18823 / ISDg)</name>
    <name type="common">Clostridium phytofermentans</name>
    <dbReference type="NCBI Taxonomy" id="357809"/>
    <lineage>
        <taxon>Bacteria</taxon>
        <taxon>Bacillati</taxon>
        <taxon>Bacillota</taxon>
        <taxon>Clostridia</taxon>
        <taxon>Lachnospirales</taxon>
        <taxon>Lachnospiraceae</taxon>
    </lineage>
</organism>
<keyword evidence="1" id="KW-1003">Cell membrane</keyword>
<evidence type="ECO:0000256" key="3">
    <source>
        <dbReference type="ARBA" id="ARBA00022618"/>
    </source>
</evidence>
<dbReference type="HOGENOM" id="CLU_063194_0_0_9"/>
<keyword evidence="4 7" id="KW-0812">Transmembrane</keyword>
<reference evidence="10" key="1">
    <citation type="submission" date="2007-11" db="EMBL/GenBank/DDBJ databases">
        <title>Complete genome sequence of Clostridium phytofermentans ISDg.</title>
        <authorList>
            <person name="Leschine S.B."/>
            <person name="Warnick T.A."/>
            <person name="Blanchard J.L."/>
            <person name="Schnell D.J."/>
            <person name="Petit E.L."/>
            <person name="LaTouf W.G."/>
            <person name="Copeland A."/>
            <person name="Lucas S."/>
            <person name="Lapidus A."/>
            <person name="Barry K."/>
            <person name="Glavina del Rio T."/>
            <person name="Dalin E."/>
            <person name="Tice H."/>
            <person name="Pitluck S."/>
            <person name="Kiss H."/>
            <person name="Brettin T."/>
            <person name="Bruce D."/>
            <person name="Detter J.C."/>
            <person name="Han C."/>
            <person name="Kuske C."/>
            <person name="Schmutz J."/>
            <person name="Larimer F."/>
            <person name="Land M."/>
            <person name="Hauser L."/>
            <person name="Kyrpides N."/>
            <person name="Kim E.A."/>
            <person name="Richardson P."/>
        </authorList>
    </citation>
    <scope>NUCLEOTIDE SEQUENCE [LARGE SCALE GENOMIC DNA]</scope>
    <source>
        <strain evidence="10">ATCC 700394 / DSM 18823 / ISDg</strain>
    </source>
</reference>
<evidence type="ECO:0000313" key="10">
    <source>
        <dbReference type="Proteomes" id="UP000000370"/>
    </source>
</evidence>
<dbReference type="RefSeq" id="WP_012200486.1">
    <property type="nucleotide sequence ID" value="NC_010001.1"/>
</dbReference>
<evidence type="ECO:0000256" key="4">
    <source>
        <dbReference type="ARBA" id="ARBA00022692"/>
    </source>
</evidence>
<keyword evidence="6" id="KW-0131">Cell cycle</keyword>
<protein>
    <recommendedName>
        <fullName evidence="8">Cell division protein FtsQ/DivIB C-terminal domain-containing protein</fullName>
    </recommendedName>
</protein>
<dbReference type="GO" id="GO:0090529">
    <property type="term" value="P:cell septum assembly"/>
    <property type="evidence" value="ECO:0007669"/>
    <property type="project" value="InterPro"/>
</dbReference>
<gene>
    <name evidence="9" type="ordered locus">Cphy_2472</name>
</gene>
<evidence type="ECO:0000313" key="9">
    <source>
        <dbReference type="EMBL" id="ABX42833.1"/>
    </source>
</evidence>
<evidence type="ECO:0000256" key="6">
    <source>
        <dbReference type="ARBA" id="ARBA00023306"/>
    </source>
</evidence>
<keyword evidence="3" id="KW-0132">Cell division</keyword>
<feature type="domain" description="Cell division protein FtsQ/DivIB C-terminal" evidence="8">
    <location>
        <begin position="118"/>
        <end position="233"/>
    </location>
</feature>
<feature type="transmembrane region" description="Helical" evidence="7">
    <location>
        <begin position="21"/>
        <end position="40"/>
    </location>
</feature>
<sequence precursor="true">MVRQLQRKVRRKRSPALIIKLAILLIILIAVIVLFMNFRLENVIVEGSTRYTEEEIKNRLITKKTDQITLFYYLRQRFSEPVSIPFVQKVVVSMENRNTIHVTVYEKMVVGCVEMMGSYLYFDMDGIVVESTKDKLEDIPQVTGLKFNKLVLHEKLEVQKEGLFETILNVTKLIKKNELPIDAMRFNSEYELTLTSDGIEVSLGRKEFYDEQLAALKNILEAAGDKKLKSIDMKNYSKNNKNIIGEKKE</sequence>
<dbReference type="PANTHER" id="PTHR35851">
    <property type="entry name" value="CELL DIVISION PROTEIN FTSQ"/>
    <property type="match status" value="1"/>
</dbReference>
<dbReference type="EMBL" id="CP000885">
    <property type="protein sequence ID" value="ABX42833.1"/>
    <property type="molecule type" value="Genomic_DNA"/>
</dbReference>
<dbReference type="STRING" id="357809.Cphy_2472"/>
<dbReference type="InterPro" id="IPR005548">
    <property type="entry name" value="Cell_div_FtsQ/DivIB_C"/>
</dbReference>
<evidence type="ECO:0000256" key="5">
    <source>
        <dbReference type="ARBA" id="ARBA00022989"/>
    </source>
</evidence>
<dbReference type="AlphaFoldDB" id="A9KLT9"/>
<dbReference type="eggNOG" id="COG1589">
    <property type="taxonomic scope" value="Bacteria"/>
</dbReference>
<evidence type="ECO:0000256" key="7">
    <source>
        <dbReference type="SAM" id="Phobius"/>
    </source>
</evidence>
<dbReference type="Pfam" id="PF03799">
    <property type="entry name" value="FtsQ_DivIB_C"/>
    <property type="match status" value="1"/>
</dbReference>
<proteinExistence type="predicted"/>
<keyword evidence="5 7" id="KW-1133">Transmembrane helix</keyword>
<dbReference type="Proteomes" id="UP000000370">
    <property type="component" value="Chromosome"/>
</dbReference>
<dbReference type="InterPro" id="IPR026579">
    <property type="entry name" value="FtsQ"/>
</dbReference>
<name>A9KLT9_LACP7</name>
<evidence type="ECO:0000259" key="8">
    <source>
        <dbReference type="Pfam" id="PF03799"/>
    </source>
</evidence>
<dbReference type="OrthoDB" id="1748794at2"/>
<dbReference type="KEGG" id="cpy:Cphy_2472"/>
<keyword evidence="2" id="KW-0997">Cell inner membrane</keyword>
<dbReference type="PANTHER" id="PTHR35851:SF1">
    <property type="entry name" value="CELL DIVISION PROTEIN FTSQ"/>
    <property type="match status" value="1"/>
</dbReference>
<keyword evidence="10" id="KW-1185">Reference proteome</keyword>